<comment type="similarity">
    <text evidence="1 3">Belongs to the EXO70 family.</text>
</comment>
<evidence type="ECO:0000256" key="2">
    <source>
        <dbReference type="ARBA" id="ARBA00022448"/>
    </source>
</evidence>
<dbReference type="Pfam" id="PF20669">
    <property type="entry name" value="Exo70_N"/>
    <property type="match status" value="1"/>
</dbReference>
<evidence type="ECO:0000313" key="6">
    <source>
        <dbReference type="Proteomes" id="UP001293593"/>
    </source>
</evidence>
<dbReference type="GO" id="GO:0005546">
    <property type="term" value="F:phosphatidylinositol-4,5-bisphosphate binding"/>
    <property type="evidence" value="ECO:0007669"/>
    <property type="project" value="InterPro"/>
</dbReference>
<accession>A0AAE1JJE6</accession>
<dbReference type="InterPro" id="IPR016159">
    <property type="entry name" value="Cullin_repeat-like_dom_sf"/>
</dbReference>
<keyword evidence="2 3" id="KW-0813">Transport</keyword>
<dbReference type="Pfam" id="PF03081">
    <property type="entry name" value="Exo70_C"/>
    <property type="match status" value="1"/>
</dbReference>
<feature type="domain" description="Exocyst complex subunit Exo70 C-terminal" evidence="4">
    <location>
        <begin position="279"/>
        <end position="633"/>
    </location>
</feature>
<dbReference type="GO" id="GO:0006887">
    <property type="term" value="P:exocytosis"/>
    <property type="evidence" value="ECO:0007669"/>
    <property type="project" value="UniProtKB-KW"/>
</dbReference>
<name>A0AAE1JJE6_9FABA</name>
<dbReference type="PANTHER" id="PTHR12542:SF123">
    <property type="entry name" value="EXOCYST SUBUNIT EXO70 FAMILY PROTEIN"/>
    <property type="match status" value="1"/>
</dbReference>
<sequence length="670" mass="76002">MDNIEATRQFLKSSLEISGAIASALDDSGSRLEILNRKCQSLEATLRPICTQNLSFLDIGDQIHGVLCSAAAVLKVFDAIRPLENSLLTGEPVSDLFTYISDTKKFEEALKLLTDNCTLAVGWLQEILELLQQEKAVISNEFCLLHVKKSLKVLQELQAMEEVAHLDGGLLSAAFDKLETEFKRLLIANSLPLPLSPLTSSTNQQAITIPSLPASLTGKLQAIIERLHTNGRLDKIKSIFVEVRGMNARRSLQALDLSYLEIPKAKFEDIHSIESHIEQWGKHLTLVTNHLLQMEYSFSSKIFEKIGAESWKGCFAKIALESKILSFLQFGKDVTESKTDPIKLLKLLEVFSVLKDLRLKFNKLFSGEACEEIRTVTKDLISRVINGACEIFWQLPAQVKLQRPSSPPSDGSVPRLVSFVAGYCNELLGDTYRPLLTQVLEIHLSWKNEAYEEGIIFSQVFCIVKEIAVNLDAWSKAHEDINLSYIFMMNNHCHFQNLKDTMLGNMMGDSWLKAHEQYKDYYAALYLRHTWGKLLPILNKKETLSVSVSVAVSSSDMAKRLNSFNVAFDEMYKRQSNWVISDETLREKVRKQIVEGIVPSYRSFMKNYSLTMENDEKAMKYVEYTEQKLEKMLCSLFELKMTKYGSMKQSQFMSKIKQMSAQLFTLATPV</sequence>
<dbReference type="GO" id="GO:0000145">
    <property type="term" value="C:exocyst"/>
    <property type="evidence" value="ECO:0007669"/>
    <property type="project" value="InterPro"/>
</dbReference>
<evidence type="ECO:0000256" key="1">
    <source>
        <dbReference type="ARBA" id="ARBA00006756"/>
    </source>
</evidence>
<organism evidence="5 6">
    <name type="scientific">Acacia crassicarpa</name>
    <name type="common">northern wattle</name>
    <dbReference type="NCBI Taxonomy" id="499986"/>
    <lineage>
        <taxon>Eukaryota</taxon>
        <taxon>Viridiplantae</taxon>
        <taxon>Streptophyta</taxon>
        <taxon>Embryophyta</taxon>
        <taxon>Tracheophyta</taxon>
        <taxon>Spermatophyta</taxon>
        <taxon>Magnoliopsida</taxon>
        <taxon>eudicotyledons</taxon>
        <taxon>Gunneridae</taxon>
        <taxon>Pentapetalae</taxon>
        <taxon>rosids</taxon>
        <taxon>fabids</taxon>
        <taxon>Fabales</taxon>
        <taxon>Fabaceae</taxon>
        <taxon>Caesalpinioideae</taxon>
        <taxon>mimosoid clade</taxon>
        <taxon>Acacieae</taxon>
        <taxon>Acacia</taxon>
    </lineage>
</organism>
<dbReference type="PANTHER" id="PTHR12542">
    <property type="entry name" value="EXOCYST COMPLEX PROTEIN EXO70"/>
    <property type="match status" value="1"/>
</dbReference>
<dbReference type="Proteomes" id="UP001293593">
    <property type="component" value="Unassembled WGS sequence"/>
</dbReference>
<dbReference type="InterPro" id="IPR046364">
    <property type="entry name" value="Exo70_C"/>
</dbReference>
<comment type="function">
    <text evidence="3">Component of the exocyst complex.</text>
</comment>
<dbReference type="GO" id="GO:0015031">
    <property type="term" value="P:protein transport"/>
    <property type="evidence" value="ECO:0007669"/>
    <property type="project" value="UniProtKB-KW"/>
</dbReference>
<reference evidence="5" key="1">
    <citation type="submission" date="2023-10" db="EMBL/GenBank/DDBJ databases">
        <title>Chromosome-level genome of the transformable northern wattle, Acacia crassicarpa.</title>
        <authorList>
            <person name="Massaro I."/>
            <person name="Sinha N.R."/>
            <person name="Poethig S."/>
            <person name="Leichty A.R."/>
        </authorList>
    </citation>
    <scope>NUCLEOTIDE SEQUENCE</scope>
    <source>
        <strain evidence="5">Acra3RX</strain>
        <tissue evidence="5">Leaf</tissue>
    </source>
</reference>
<evidence type="ECO:0000259" key="4">
    <source>
        <dbReference type="Pfam" id="PF03081"/>
    </source>
</evidence>
<dbReference type="AlphaFoldDB" id="A0AAE1JJE6"/>
<keyword evidence="3" id="KW-0268">Exocytosis</keyword>
<keyword evidence="3" id="KW-0653">Protein transport</keyword>
<gene>
    <name evidence="5" type="ORF">QN277_022708</name>
</gene>
<evidence type="ECO:0000313" key="5">
    <source>
        <dbReference type="EMBL" id="KAK4269567.1"/>
    </source>
</evidence>
<evidence type="ECO:0000256" key="3">
    <source>
        <dbReference type="RuleBase" id="RU365026"/>
    </source>
</evidence>
<protein>
    <recommendedName>
        <fullName evidence="3">Exocyst subunit Exo70 family protein</fullName>
    </recommendedName>
</protein>
<dbReference type="Gene3D" id="1.20.1280.170">
    <property type="entry name" value="Exocyst complex component Exo70"/>
    <property type="match status" value="1"/>
</dbReference>
<comment type="caution">
    <text evidence="5">The sequence shown here is derived from an EMBL/GenBank/DDBJ whole genome shotgun (WGS) entry which is preliminary data.</text>
</comment>
<keyword evidence="6" id="KW-1185">Reference proteome</keyword>
<proteinExistence type="inferred from homology"/>
<dbReference type="SUPFAM" id="SSF74788">
    <property type="entry name" value="Cullin repeat-like"/>
    <property type="match status" value="1"/>
</dbReference>
<dbReference type="InterPro" id="IPR004140">
    <property type="entry name" value="Exo70"/>
</dbReference>
<dbReference type="EMBL" id="JAWXYG010000006">
    <property type="protein sequence ID" value="KAK4269567.1"/>
    <property type="molecule type" value="Genomic_DNA"/>
</dbReference>